<proteinExistence type="predicted"/>
<accession>A0ABD5VEX6</accession>
<evidence type="ECO:0000313" key="2">
    <source>
        <dbReference type="Proteomes" id="UP001596395"/>
    </source>
</evidence>
<dbReference type="RefSeq" id="WP_336350586.1">
    <property type="nucleotide sequence ID" value="NZ_JAZAQL010000002.1"/>
</dbReference>
<reference evidence="1 2" key="1">
    <citation type="journal article" date="2019" name="Int. J. Syst. Evol. Microbiol.">
        <title>The Global Catalogue of Microorganisms (GCM) 10K type strain sequencing project: providing services to taxonomists for standard genome sequencing and annotation.</title>
        <authorList>
            <consortium name="The Broad Institute Genomics Platform"/>
            <consortium name="The Broad Institute Genome Sequencing Center for Infectious Disease"/>
            <person name="Wu L."/>
            <person name="Ma J."/>
        </authorList>
    </citation>
    <scope>NUCLEOTIDE SEQUENCE [LARGE SCALE GENOMIC DNA]</scope>
    <source>
        <strain evidence="1 2">GX26</strain>
    </source>
</reference>
<dbReference type="EMBL" id="JBHSXN010000002">
    <property type="protein sequence ID" value="MFC6953631.1"/>
    <property type="molecule type" value="Genomic_DNA"/>
</dbReference>
<sequence>MGVLDVLPRDAIPSIDDPAFAASYFDDDDTVIVVESDRRERTWFES</sequence>
<evidence type="ECO:0000313" key="1">
    <source>
        <dbReference type="EMBL" id="MFC6953631.1"/>
    </source>
</evidence>
<name>A0ABD5VEX6_9EURY</name>
<comment type="caution">
    <text evidence="1">The sequence shown here is derived from an EMBL/GenBank/DDBJ whole genome shotgun (WGS) entry which is preliminary data.</text>
</comment>
<organism evidence="1 2">
    <name type="scientific">Halorubellus litoreus</name>
    <dbReference type="NCBI Taxonomy" id="755308"/>
    <lineage>
        <taxon>Archaea</taxon>
        <taxon>Methanobacteriati</taxon>
        <taxon>Methanobacteriota</taxon>
        <taxon>Stenosarchaea group</taxon>
        <taxon>Halobacteria</taxon>
        <taxon>Halobacteriales</taxon>
        <taxon>Halorubellaceae</taxon>
        <taxon>Halorubellus</taxon>
    </lineage>
</organism>
<gene>
    <name evidence="1" type="ORF">ACFQGB_12225</name>
</gene>
<dbReference type="AlphaFoldDB" id="A0ABD5VEX6"/>
<protein>
    <submittedName>
        <fullName evidence="1">Uncharacterized protein</fullName>
    </submittedName>
</protein>
<dbReference type="Proteomes" id="UP001596395">
    <property type="component" value="Unassembled WGS sequence"/>
</dbReference>
<keyword evidence="2" id="KW-1185">Reference proteome</keyword>